<evidence type="ECO:0000256" key="4">
    <source>
        <dbReference type="ARBA" id="ARBA00022723"/>
    </source>
</evidence>
<dbReference type="OrthoDB" id="25790at2759"/>
<dbReference type="PANTHER" id="PTHR11618">
    <property type="entry name" value="TRANSCRIPTION INITIATION FACTOR IIB-RELATED"/>
    <property type="match status" value="1"/>
</dbReference>
<accession>A0A0G2F3H0</accession>
<keyword evidence="16" id="KW-1185">Reference proteome</keyword>
<evidence type="ECO:0000256" key="5">
    <source>
        <dbReference type="ARBA" id="ARBA00022737"/>
    </source>
</evidence>
<dbReference type="InterPro" id="IPR023486">
    <property type="entry name" value="TFIIB_CS"/>
</dbReference>
<evidence type="ECO:0000256" key="9">
    <source>
        <dbReference type="ARBA" id="ARBA00023163"/>
    </source>
</evidence>
<dbReference type="Pfam" id="PF00382">
    <property type="entry name" value="TFIIB"/>
    <property type="match status" value="2"/>
</dbReference>
<evidence type="ECO:0000256" key="6">
    <source>
        <dbReference type="ARBA" id="ARBA00022771"/>
    </source>
</evidence>
<dbReference type="GO" id="GO:0003743">
    <property type="term" value="F:translation initiation factor activity"/>
    <property type="evidence" value="ECO:0007669"/>
    <property type="project" value="UniProtKB-KW"/>
</dbReference>
<comment type="function">
    <text evidence="12">General factor that plays a major role in the activation of eukaryotic genes transcribed by RNA polymerase II.</text>
</comment>
<dbReference type="Pfam" id="PF08271">
    <property type="entry name" value="Zn_Ribbon_TF"/>
    <property type="match status" value="1"/>
</dbReference>
<evidence type="ECO:0000256" key="12">
    <source>
        <dbReference type="ARBA" id="ARBA00056616"/>
    </source>
</evidence>
<dbReference type="GO" id="GO:0001113">
    <property type="term" value="P:transcription open complex formation at RNA polymerase II promoter"/>
    <property type="evidence" value="ECO:0007669"/>
    <property type="project" value="EnsemblFungi"/>
</dbReference>
<proteinExistence type="inferred from homology"/>
<evidence type="ECO:0000256" key="2">
    <source>
        <dbReference type="ARBA" id="ARBA00010857"/>
    </source>
</evidence>
<dbReference type="GO" id="GO:0017025">
    <property type="term" value="F:TBP-class protein binding"/>
    <property type="evidence" value="ECO:0007669"/>
    <property type="project" value="EnsemblFungi"/>
</dbReference>
<keyword evidence="6" id="KW-0863">Zinc-finger</keyword>
<dbReference type="Gene3D" id="1.10.472.170">
    <property type="match status" value="1"/>
</dbReference>
<dbReference type="InterPro" id="IPR013150">
    <property type="entry name" value="TFIIB_cyclin"/>
</dbReference>
<keyword evidence="5" id="KW-0677">Repeat</keyword>
<dbReference type="GO" id="GO:0016251">
    <property type="term" value="F:RNA polymerase II general transcription initiation factor activity"/>
    <property type="evidence" value="ECO:0007669"/>
    <property type="project" value="EnsemblFungi"/>
</dbReference>
<dbReference type="InterPro" id="IPR036915">
    <property type="entry name" value="Cyclin-like_sf"/>
</dbReference>
<dbReference type="SUPFAM" id="SSF57783">
    <property type="entry name" value="Zinc beta-ribbon"/>
    <property type="match status" value="1"/>
</dbReference>
<evidence type="ECO:0000256" key="7">
    <source>
        <dbReference type="ARBA" id="ARBA00022833"/>
    </source>
</evidence>
<dbReference type="InterPro" id="IPR000812">
    <property type="entry name" value="TFIIB"/>
</dbReference>
<dbReference type="SMART" id="SM00385">
    <property type="entry name" value="CYCLIN"/>
    <property type="match status" value="2"/>
</dbReference>
<dbReference type="FunFam" id="1.10.472.170:FF:000001">
    <property type="entry name" value="Transcription initiation factor IIB"/>
    <property type="match status" value="1"/>
</dbReference>
<evidence type="ECO:0000313" key="16">
    <source>
        <dbReference type="Proteomes" id="UP000053317"/>
    </source>
</evidence>
<dbReference type="EMBL" id="LCWF01000009">
    <property type="protein sequence ID" value="KKY28821.1"/>
    <property type="molecule type" value="Genomic_DNA"/>
</dbReference>
<feature type="domain" description="Cyclin-like" evidence="14">
    <location>
        <begin position="128"/>
        <end position="209"/>
    </location>
</feature>
<dbReference type="GO" id="GO:0001139">
    <property type="term" value="F:RNA polymerase II complex recruiting activity"/>
    <property type="evidence" value="ECO:0007669"/>
    <property type="project" value="EnsemblFungi"/>
</dbReference>
<comment type="similarity">
    <text evidence="2">Belongs to the TFIIB family.</text>
</comment>
<comment type="subunit">
    <text evidence="13">Associates with TFIID-IIA (DA complex) to form TFIID-IIA-IIB (DAB-complex) which is then recognized by polymerase II.</text>
</comment>
<name>A0A0G2F3H0_PHACM</name>
<comment type="caution">
    <text evidence="15">The sequence shown here is derived from an EMBL/GenBank/DDBJ whole genome shotgun (WGS) entry which is preliminary data.</text>
</comment>
<dbReference type="GO" id="GO:0097550">
    <property type="term" value="C:transcription preinitiation complex"/>
    <property type="evidence" value="ECO:0007669"/>
    <property type="project" value="EnsemblFungi"/>
</dbReference>
<keyword evidence="10" id="KW-0539">Nucleus</keyword>
<dbReference type="GO" id="GO:0008270">
    <property type="term" value="F:zinc ion binding"/>
    <property type="evidence" value="ECO:0007669"/>
    <property type="project" value="UniProtKB-KW"/>
</dbReference>
<dbReference type="GO" id="GO:0005634">
    <property type="term" value="C:nucleus"/>
    <property type="evidence" value="ECO:0007669"/>
    <property type="project" value="UniProtKB-SubCell"/>
</dbReference>
<gene>
    <name evidence="15" type="ORF">UCRPC4_g00382</name>
</gene>
<dbReference type="CDD" id="cd20551">
    <property type="entry name" value="CYCLIN_TFIIB_rpt1"/>
    <property type="match status" value="1"/>
</dbReference>
<dbReference type="PROSITE" id="PS00782">
    <property type="entry name" value="TFIIB"/>
    <property type="match status" value="1"/>
</dbReference>
<feature type="domain" description="Cyclin-like" evidence="14">
    <location>
        <begin position="246"/>
        <end position="327"/>
    </location>
</feature>
<evidence type="ECO:0000256" key="13">
    <source>
        <dbReference type="ARBA" id="ARBA00066213"/>
    </source>
</evidence>
<comment type="subcellular location">
    <subcellularLocation>
        <location evidence="1">Nucleus</location>
    </subcellularLocation>
</comment>
<evidence type="ECO:0000259" key="14">
    <source>
        <dbReference type="SMART" id="SM00385"/>
    </source>
</evidence>
<reference evidence="15 16" key="2">
    <citation type="submission" date="2015-05" db="EMBL/GenBank/DDBJ databases">
        <authorList>
            <person name="Morales-Cruz A."/>
            <person name="Amrine K.C."/>
            <person name="Cantu D."/>
        </authorList>
    </citation>
    <scope>NUCLEOTIDE SEQUENCE [LARGE SCALE GENOMIC DNA]</scope>
    <source>
        <strain evidence="15">UCRPC4</strain>
    </source>
</reference>
<evidence type="ECO:0000256" key="8">
    <source>
        <dbReference type="ARBA" id="ARBA00023015"/>
    </source>
</evidence>
<keyword evidence="8" id="KW-0805">Transcription regulation</keyword>
<evidence type="ECO:0000256" key="10">
    <source>
        <dbReference type="ARBA" id="ARBA00023242"/>
    </source>
</evidence>
<keyword evidence="9" id="KW-0804">Transcription</keyword>
<keyword evidence="4" id="KW-0479">Metal-binding</keyword>
<keyword evidence="15" id="KW-0648">Protein biosynthesis</keyword>
<evidence type="ECO:0000256" key="11">
    <source>
        <dbReference type="ARBA" id="ARBA00031706"/>
    </source>
</evidence>
<dbReference type="GO" id="GO:0001174">
    <property type="term" value="P:transcriptional start site selection at RNA polymerase II promoter"/>
    <property type="evidence" value="ECO:0007669"/>
    <property type="project" value="EnsemblFungi"/>
</dbReference>
<sequence>MATTAVGQTSQPWKENLSAHLICQECKEFPPNLIEDGSSTVCGSCGLVLADRIISLESEWRTFANDDGKNNDDPSRVGEASNTLLNGNQLETTISFNPSGGKYSRDMRRAHESISDIKKDKVLMAAYRRIDADCESFGIPKIVRETAKDYFKQVEDAKAFKAKSQDVILAGCIFIACRQCKLPRSFQEIFQMTNVPKKEIGKTYKLLEKFLSKNSAEKIAAIEAEGGVVNKQASGFESSVSTRPRELCARFCNMLGLPFPILRVAEDLADRTATVETLAGRSPLSTASACIYMASALMGDPRSPKQVSTVAKVSDGTIRTAYKYLYAEREKLIDKEWLGPGKGDMSKLPSA</sequence>
<dbReference type="InterPro" id="IPR013763">
    <property type="entry name" value="Cyclin-like_dom"/>
</dbReference>
<dbReference type="PRINTS" id="PR00685">
    <property type="entry name" value="TIFACTORIIB"/>
</dbReference>
<dbReference type="PANTHER" id="PTHR11618:SF13">
    <property type="entry name" value="TRANSCRIPTION INITIATION FACTOR IIB"/>
    <property type="match status" value="1"/>
</dbReference>
<dbReference type="AlphaFoldDB" id="A0A0G2F3H0"/>
<organism evidence="15 16">
    <name type="scientific">Phaeomoniella chlamydospora</name>
    <name type="common">Phaeoacremonium chlamydosporum</name>
    <dbReference type="NCBI Taxonomy" id="158046"/>
    <lineage>
        <taxon>Eukaryota</taxon>
        <taxon>Fungi</taxon>
        <taxon>Dikarya</taxon>
        <taxon>Ascomycota</taxon>
        <taxon>Pezizomycotina</taxon>
        <taxon>Eurotiomycetes</taxon>
        <taxon>Chaetothyriomycetidae</taxon>
        <taxon>Phaeomoniellales</taxon>
        <taxon>Phaeomoniellaceae</taxon>
        <taxon>Phaeomoniella</taxon>
    </lineage>
</organism>
<dbReference type="Gene3D" id="1.10.472.10">
    <property type="entry name" value="Cyclin-like"/>
    <property type="match status" value="1"/>
</dbReference>
<dbReference type="InterPro" id="IPR013137">
    <property type="entry name" value="Znf_TFIIB"/>
</dbReference>
<evidence type="ECO:0000313" key="15">
    <source>
        <dbReference type="EMBL" id="KKY28821.1"/>
    </source>
</evidence>
<reference evidence="15 16" key="1">
    <citation type="submission" date="2015-05" db="EMBL/GenBank/DDBJ databases">
        <title>Distinctive expansion of gene families associated with plant cell wall degradation and secondary metabolism in the genomes of grapevine trunk pathogens.</title>
        <authorList>
            <person name="Lawrence D.P."/>
            <person name="Travadon R."/>
            <person name="Rolshausen P.E."/>
            <person name="Baumgartner K."/>
        </authorList>
    </citation>
    <scope>NUCLEOTIDE SEQUENCE [LARGE SCALE GENOMIC DNA]</scope>
    <source>
        <strain evidence="15">UCRPC4</strain>
    </source>
</reference>
<keyword evidence="15" id="KW-0396">Initiation factor</keyword>
<protein>
    <recommendedName>
        <fullName evidence="3">Transcription initiation factor IIB</fullName>
    </recommendedName>
    <alternativeName>
        <fullName evidence="11">General transcription factor TFIIB</fullName>
    </alternativeName>
</protein>
<evidence type="ECO:0000256" key="3">
    <source>
        <dbReference type="ARBA" id="ARBA00013932"/>
    </source>
</evidence>
<dbReference type="SUPFAM" id="SSF47954">
    <property type="entry name" value="Cyclin-like"/>
    <property type="match status" value="2"/>
</dbReference>
<dbReference type="Proteomes" id="UP000053317">
    <property type="component" value="Unassembled WGS sequence"/>
</dbReference>
<keyword evidence="7" id="KW-0862">Zinc</keyword>
<dbReference type="FunFam" id="1.10.472.10:FF:000008">
    <property type="entry name" value="Transcription initiation factor IIB"/>
    <property type="match status" value="1"/>
</dbReference>
<evidence type="ECO:0000256" key="1">
    <source>
        <dbReference type="ARBA" id="ARBA00004123"/>
    </source>
</evidence>